<dbReference type="Proteomes" id="UP000041356">
    <property type="component" value="Unassembled WGS sequence"/>
</dbReference>
<dbReference type="RefSeq" id="WP_050130129.1">
    <property type="nucleotide sequence ID" value="NZ_CPZF01000001.1"/>
</dbReference>
<gene>
    <name evidence="2" type="ORF">ERS137939_00833</name>
</gene>
<keyword evidence="1" id="KW-1133">Transmembrane helix</keyword>
<evidence type="ECO:0000313" key="3">
    <source>
        <dbReference type="Proteomes" id="UP000041356"/>
    </source>
</evidence>
<sequence>MTTLIPFKPNGREPFQFTVTLGSITLFATIPYNLYSNRYYIQLKDSSGDVVVYCPLIGSPDEYDINLALSYAPRKLVYRESSNQFEVS</sequence>
<feature type="transmembrane region" description="Helical" evidence="1">
    <location>
        <begin position="15"/>
        <end position="35"/>
    </location>
</feature>
<organism evidence="2 3">
    <name type="scientific">Yersinia enterocolitica</name>
    <dbReference type="NCBI Taxonomy" id="630"/>
    <lineage>
        <taxon>Bacteria</taxon>
        <taxon>Pseudomonadati</taxon>
        <taxon>Pseudomonadota</taxon>
        <taxon>Gammaproteobacteria</taxon>
        <taxon>Enterobacterales</taxon>
        <taxon>Yersiniaceae</taxon>
        <taxon>Yersinia</taxon>
    </lineage>
</organism>
<dbReference type="AlphaFoldDB" id="A0A9P1PT56"/>
<comment type="caution">
    <text evidence="2">The sequence shown here is derived from an EMBL/GenBank/DDBJ whole genome shotgun (WGS) entry which is preliminary data.</text>
</comment>
<accession>A0A9P1PT56</accession>
<keyword evidence="1" id="KW-0472">Membrane</keyword>
<dbReference type="EMBL" id="CPZF01000001">
    <property type="protein sequence ID" value="CNF13321.1"/>
    <property type="molecule type" value="Genomic_DNA"/>
</dbReference>
<evidence type="ECO:0000256" key="1">
    <source>
        <dbReference type="SAM" id="Phobius"/>
    </source>
</evidence>
<reference evidence="2 3" key="1">
    <citation type="submission" date="2015-03" db="EMBL/GenBank/DDBJ databases">
        <authorList>
            <consortium name="Pathogen Informatics"/>
            <person name="Murphy D."/>
        </authorList>
    </citation>
    <scope>NUCLEOTIDE SEQUENCE [LARGE SCALE GENOMIC DNA]</scope>
    <source>
        <strain evidence="2 3">IP27818</strain>
    </source>
</reference>
<protein>
    <submittedName>
        <fullName evidence="2">Uncharacterized protein</fullName>
    </submittedName>
</protein>
<keyword evidence="1" id="KW-0812">Transmembrane</keyword>
<proteinExistence type="predicted"/>
<name>A0A9P1PT56_YEREN</name>
<evidence type="ECO:0000313" key="2">
    <source>
        <dbReference type="EMBL" id="CNF13321.1"/>
    </source>
</evidence>